<proteinExistence type="predicted"/>
<keyword evidence="1" id="KW-0472">Membrane</keyword>
<name>A0A934VAU3_9BACT</name>
<keyword evidence="1" id="KW-0812">Transmembrane</keyword>
<feature type="transmembrane region" description="Helical" evidence="1">
    <location>
        <begin position="150"/>
        <end position="167"/>
    </location>
</feature>
<protein>
    <submittedName>
        <fullName evidence="3">PEP-CTERM sorting domain-containing protein</fullName>
    </submittedName>
</protein>
<reference evidence="3" key="1">
    <citation type="submission" date="2021-01" db="EMBL/GenBank/DDBJ databases">
        <title>Modified the classification status of verrucomicrobia.</title>
        <authorList>
            <person name="Feng X."/>
        </authorList>
    </citation>
    <scope>NUCLEOTIDE SEQUENCE</scope>
    <source>
        <strain evidence="3">JCM 18052</strain>
    </source>
</reference>
<accession>A0A934VAU3</accession>
<dbReference type="RefSeq" id="WP_200350210.1">
    <property type="nucleotide sequence ID" value="NZ_BAABHZ010000012.1"/>
</dbReference>
<dbReference type="InterPro" id="IPR013424">
    <property type="entry name" value="Ice-binding_C"/>
</dbReference>
<keyword evidence="1" id="KW-1133">Transmembrane helix</keyword>
<keyword evidence="4" id="KW-1185">Reference proteome</keyword>
<dbReference type="PROSITE" id="PS51468">
    <property type="entry name" value="VIT"/>
    <property type="match status" value="1"/>
</dbReference>
<feature type="transmembrane region" description="Helical" evidence="1">
    <location>
        <begin position="173"/>
        <end position="195"/>
    </location>
</feature>
<evidence type="ECO:0000259" key="2">
    <source>
        <dbReference type="PROSITE" id="PS51468"/>
    </source>
</evidence>
<feature type="transmembrane region" description="Helical" evidence="1">
    <location>
        <begin position="122"/>
        <end position="138"/>
    </location>
</feature>
<dbReference type="Proteomes" id="UP000600139">
    <property type="component" value="Unassembled WGS sequence"/>
</dbReference>
<evidence type="ECO:0000313" key="4">
    <source>
        <dbReference type="Proteomes" id="UP000600139"/>
    </source>
</evidence>
<dbReference type="NCBIfam" id="TIGR02595">
    <property type="entry name" value="PEP_CTERM"/>
    <property type="match status" value="1"/>
</dbReference>
<feature type="transmembrane region" description="Helical" evidence="1">
    <location>
        <begin position="216"/>
        <end position="237"/>
    </location>
</feature>
<evidence type="ECO:0000313" key="3">
    <source>
        <dbReference type="EMBL" id="MBK1815241.1"/>
    </source>
</evidence>
<evidence type="ECO:0000256" key="1">
    <source>
        <dbReference type="SAM" id="Phobius"/>
    </source>
</evidence>
<gene>
    <name evidence="3" type="ORF">JIN84_06430</name>
</gene>
<dbReference type="InterPro" id="IPR013694">
    <property type="entry name" value="VIT"/>
</dbReference>
<sequence>MKNWTTQAEQRLTEYLDERARREGLYLEDASELKEDLRCHIYEEAEQSPAGTIGLMHLENIIGRLDAGYRPAPDPQASLPKQPKRGGFWNWTFGVVMPLVVLGLELLTSMCGSLIFNPVATWWHAAWIALVPVLNIWLMRPRGGNKTRGAAAGFVLFTALFYGLLFLPLSPFALVGVLYLGFGIIPLTPVLAAVMTWRIGRAARRDAAEPVRFRSGWRTGALAALLVIVSLEGPALWTRVNLADIGKDSISSEAGIGRLRAFHSERTLLMACYEGNRGVGAGTDISGWICRLPFFLSGGFDERGAWGTNSETTRDAFFRITGKPFNSMKPPGNLRGIALMGRARATDEFEFDDHIGGDDVAVRLKNLNLAESRFDGHVDAVSRLGYGEWTMVFKNDSANAQEARCQVRLPRDGRVSRLTLWVNGEPREAAFSTVSKVKAAYKSVAVVQRRDPVLVNMVGPDTVLVQCFPVPAHGSMKIRFGITAPLDGIRWEMPYVVERNFGLKENLEHAVWLQGGGTFDLAASGKTQAAGRDGEGHSLAASLGKESLMASGVTLATAPLPEDPGVVWCEDRFAKPGGRFLTREPVTVTRPAASRVVVVIDGSSSMAVAKDWLVKSLGKIDREKVSLMIADDRSRRVTPEELENYDFTGGRDNEPALREGIRLAKESNSPVVWIHGPQSVRLSQPEALLQLLERGTVLPVIHDVEAVSGPNRLGEALFRSGCLHRGPALVSPEKDLRGFLDGLQTERREFSWNWKRTETSEGLPGSRVWDHLARQWAAATAENPKTGMDDAARSELAAGYQLVTPVSGAVVLETQQQYREHGLTPVDGSATPSIPSVPEPSTGLLVILTTAAALMRRKRAA</sequence>
<dbReference type="AlphaFoldDB" id="A0A934VAU3"/>
<organism evidence="3 4">
    <name type="scientific">Luteolibacter yonseiensis</name>
    <dbReference type="NCBI Taxonomy" id="1144680"/>
    <lineage>
        <taxon>Bacteria</taxon>
        <taxon>Pseudomonadati</taxon>
        <taxon>Verrucomicrobiota</taxon>
        <taxon>Verrucomicrobiia</taxon>
        <taxon>Verrucomicrobiales</taxon>
        <taxon>Verrucomicrobiaceae</taxon>
        <taxon>Luteolibacter</taxon>
    </lineage>
</organism>
<feature type="transmembrane region" description="Helical" evidence="1">
    <location>
        <begin position="88"/>
        <end position="116"/>
    </location>
</feature>
<feature type="domain" description="VIT" evidence="2">
    <location>
        <begin position="355"/>
        <end position="484"/>
    </location>
</feature>
<comment type="caution">
    <text evidence="3">The sequence shown here is derived from an EMBL/GenBank/DDBJ whole genome shotgun (WGS) entry which is preliminary data.</text>
</comment>
<dbReference type="EMBL" id="JAENIK010000008">
    <property type="protein sequence ID" value="MBK1815241.1"/>
    <property type="molecule type" value="Genomic_DNA"/>
</dbReference>
<dbReference type="Pfam" id="PF08487">
    <property type="entry name" value="VIT"/>
    <property type="match status" value="1"/>
</dbReference>